<dbReference type="Pfam" id="PF07969">
    <property type="entry name" value="Amidohydro_3"/>
    <property type="match status" value="2"/>
</dbReference>
<dbReference type="Gene3D" id="2.30.40.10">
    <property type="entry name" value="Urease, subunit C, domain 1"/>
    <property type="match status" value="1"/>
</dbReference>
<dbReference type="InterPro" id="IPR013108">
    <property type="entry name" value="Amidohydro_3"/>
</dbReference>
<dbReference type="InterPro" id="IPR023100">
    <property type="entry name" value="D-aminoacylase_insert_dom_sf"/>
</dbReference>
<accession>A0ABT8S9L2</accession>
<evidence type="ECO:0000259" key="2">
    <source>
        <dbReference type="Pfam" id="PF07969"/>
    </source>
</evidence>
<sequence length="501" mass="53080">MTIPGTGPTGSGHATLLRGGTVVDGSDSPGWQGDVLLAGERIVSVAAPGRTSPDLLAGLRALGPIDEIDCTGLVVAPGFIDVHTHDDSAAIEKADMLPKISQGVTTVIVGNCGISLAPMVTDTPPAPLSLLGRGQFRHATMRAYAEAVNAARPAVNVAALLGHTALRMRHMAVLDRAANAAERAAMAADMQEAMDAGALGLSSGVFYEEAFAADVDELVAVASVAARNGGVYATHIRDELAGILPALQEAALTARQSGLPLVISHHKCAGPANWGRTRETLPLIEALARGQEIAMDVYPYTAGSTVLREDLVDGIIDILITGSQPHPEVGGRYLANIAAEWGVTQQEAARRLKPGNACYFQMREDDVQRVMAHPLSMIGSDGLPNDERPHPRLWGAFPRVLASYWREKGLLRLEEAVHKMTGLSAARFRIDGRGLLKAGHMADVVVFDPLRVKDGATFEQPRQFSEGIERVWVNGVLSYTAEGRATGARAGRFVKRAMTAG</sequence>
<dbReference type="SUPFAM" id="SSF51338">
    <property type="entry name" value="Composite domain of metallo-dependent hydrolases"/>
    <property type="match status" value="1"/>
</dbReference>
<feature type="region of interest" description="Disordered" evidence="1">
    <location>
        <begin position="1"/>
        <end position="25"/>
    </location>
</feature>
<dbReference type="SUPFAM" id="SSF51556">
    <property type="entry name" value="Metallo-dependent hydrolases"/>
    <property type="match status" value="1"/>
</dbReference>
<dbReference type="Gene3D" id="3.20.20.140">
    <property type="entry name" value="Metal-dependent hydrolases"/>
    <property type="match status" value="1"/>
</dbReference>
<dbReference type="InterPro" id="IPR050378">
    <property type="entry name" value="Metallo-dep_Hydrolases_sf"/>
</dbReference>
<dbReference type="CDD" id="cd01297">
    <property type="entry name" value="D-aminoacylase"/>
    <property type="match status" value="1"/>
</dbReference>
<dbReference type="Proteomes" id="UP001169027">
    <property type="component" value="Unassembled WGS sequence"/>
</dbReference>
<gene>
    <name evidence="3" type="ORF">Q2T77_20605</name>
</gene>
<evidence type="ECO:0000256" key="1">
    <source>
        <dbReference type="SAM" id="MobiDB-lite"/>
    </source>
</evidence>
<evidence type="ECO:0000313" key="4">
    <source>
        <dbReference type="Proteomes" id="UP001169027"/>
    </source>
</evidence>
<dbReference type="PANTHER" id="PTHR11647">
    <property type="entry name" value="HYDRANTOINASE/DIHYDROPYRIMIDINASE FAMILY MEMBER"/>
    <property type="match status" value="1"/>
</dbReference>
<dbReference type="PANTHER" id="PTHR11647:SF1">
    <property type="entry name" value="COLLAPSIN RESPONSE MEDIATOR PROTEIN"/>
    <property type="match status" value="1"/>
</dbReference>
<dbReference type="InterPro" id="IPR011059">
    <property type="entry name" value="Metal-dep_hydrolase_composite"/>
</dbReference>
<dbReference type="GO" id="GO:0016787">
    <property type="term" value="F:hydrolase activity"/>
    <property type="evidence" value="ECO:0007669"/>
    <property type="project" value="UniProtKB-KW"/>
</dbReference>
<evidence type="ECO:0000313" key="3">
    <source>
        <dbReference type="EMBL" id="MDO1534697.1"/>
    </source>
</evidence>
<comment type="caution">
    <text evidence="3">The sequence shown here is derived from an EMBL/GenBank/DDBJ whole genome shotgun (WGS) entry which is preliminary data.</text>
</comment>
<name>A0ABT8S9L2_9BURK</name>
<keyword evidence="4" id="KW-1185">Reference proteome</keyword>
<dbReference type="Gene3D" id="3.30.1490.130">
    <property type="entry name" value="D-aminoacylase. Domain 3"/>
    <property type="match status" value="1"/>
</dbReference>
<dbReference type="RefSeq" id="WP_301812467.1">
    <property type="nucleotide sequence ID" value="NZ_JAUJZH010000015.1"/>
</dbReference>
<feature type="domain" description="Amidohydrolase 3" evidence="2">
    <location>
        <begin position="353"/>
        <end position="478"/>
    </location>
</feature>
<protein>
    <submittedName>
        <fullName evidence="3">D-aminoacylase</fullName>
        <ecNumber evidence="3">3.5.1.-</ecNumber>
    </submittedName>
</protein>
<organism evidence="3 4">
    <name type="scientific">Variovorax ginsengisoli</name>
    <dbReference type="NCBI Taxonomy" id="363844"/>
    <lineage>
        <taxon>Bacteria</taxon>
        <taxon>Pseudomonadati</taxon>
        <taxon>Pseudomonadota</taxon>
        <taxon>Betaproteobacteria</taxon>
        <taxon>Burkholderiales</taxon>
        <taxon>Comamonadaceae</taxon>
        <taxon>Variovorax</taxon>
    </lineage>
</organism>
<reference evidence="3" key="1">
    <citation type="submission" date="2023-06" db="EMBL/GenBank/DDBJ databases">
        <authorList>
            <person name="Jiang Y."/>
            <person name="Liu Q."/>
        </authorList>
    </citation>
    <scope>NUCLEOTIDE SEQUENCE</scope>
    <source>
        <strain evidence="3">CGMCC 1.12090</strain>
    </source>
</reference>
<feature type="domain" description="Amidohydrolase 3" evidence="2">
    <location>
        <begin position="67"/>
        <end position="279"/>
    </location>
</feature>
<dbReference type="EC" id="3.5.1.-" evidence="3"/>
<dbReference type="EMBL" id="JAUKVY010000015">
    <property type="protein sequence ID" value="MDO1534697.1"/>
    <property type="molecule type" value="Genomic_DNA"/>
</dbReference>
<proteinExistence type="predicted"/>
<dbReference type="InterPro" id="IPR032466">
    <property type="entry name" value="Metal_Hydrolase"/>
</dbReference>
<keyword evidence="3" id="KW-0378">Hydrolase</keyword>